<dbReference type="CDD" id="cd06261">
    <property type="entry name" value="TM_PBP2"/>
    <property type="match status" value="1"/>
</dbReference>
<evidence type="ECO:0000256" key="4">
    <source>
        <dbReference type="ARBA" id="ARBA00022692"/>
    </source>
</evidence>
<dbReference type="InterPro" id="IPR000515">
    <property type="entry name" value="MetI-like"/>
</dbReference>
<protein>
    <submittedName>
        <fullName evidence="9">Carbohydrate ABC transporter permease</fullName>
    </submittedName>
</protein>
<evidence type="ECO:0000256" key="5">
    <source>
        <dbReference type="ARBA" id="ARBA00022989"/>
    </source>
</evidence>
<comment type="subcellular location">
    <subcellularLocation>
        <location evidence="1 7">Cell membrane</location>
        <topology evidence="1 7">Multi-pass membrane protein</topology>
    </subcellularLocation>
</comment>
<feature type="transmembrane region" description="Helical" evidence="7">
    <location>
        <begin position="261"/>
        <end position="280"/>
    </location>
</feature>
<feature type="domain" description="ABC transmembrane type-1" evidence="8">
    <location>
        <begin position="76"/>
        <end position="278"/>
    </location>
</feature>
<feature type="transmembrane region" description="Helical" evidence="7">
    <location>
        <begin position="113"/>
        <end position="131"/>
    </location>
</feature>
<dbReference type="InterPro" id="IPR035906">
    <property type="entry name" value="MetI-like_sf"/>
</dbReference>
<comment type="caution">
    <text evidence="9">The sequence shown here is derived from an EMBL/GenBank/DDBJ whole genome shotgun (WGS) entry which is preliminary data.</text>
</comment>
<dbReference type="Gene3D" id="1.10.3720.10">
    <property type="entry name" value="MetI-like"/>
    <property type="match status" value="1"/>
</dbReference>
<feature type="transmembrane region" description="Helical" evidence="7">
    <location>
        <begin position="80"/>
        <end position="101"/>
    </location>
</feature>
<reference evidence="9" key="1">
    <citation type="journal article" date="2021" name="PeerJ">
        <title>Extensive microbial diversity within the chicken gut microbiome revealed by metagenomics and culture.</title>
        <authorList>
            <person name="Gilroy R."/>
            <person name="Ravi A."/>
            <person name="Getino M."/>
            <person name="Pursley I."/>
            <person name="Horton D.L."/>
            <person name="Alikhan N.F."/>
            <person name="Baker D."/>
            <person name="Gharbi K."/>
            <person name="Hall N."/>
            <person name="Watson M."/>
            <person name="Adriaenssens E.M."/>
            <person name="Foster-Nyarko E."/>
            <person name="Jarju S."/>
            <person name="Secka A."/>
            <person name="Antonio M."/>
            <person name="Oren A."/>
            <person name="Chaudhuri R.R."/>
            <person name="La Ragione R."/>
            <person name="Hildebrand F."/>
            <person name="Pallen M.J."/>
        </authorList>
    </citation>
    <scope>NUCLEOTIDE SEQUENCE</scope>
    <source>
        <strain evidence="9">CHK185-5351</strain>
    </source>
</reference>
<feature type="transmembrane region" description="Helical" evidence="7">
    <location>
        <begin position="12"/>
        <end position="36"/>
    </location>
</feature>
<feature type="transmembrane region" description="Helical" evidence="7">
    <location>
        <begin position="143"/>
        <end position="163"/>
    </location>
</feature>
<evidence type="ECO:0000256" key="2">
    <source>
        <dbReference type="ARBA" id="ARBA00022448"/>
    </source>
</evidence>
<evidence type="ECO:0000313" key="10">
    <source>
        <dbReference type="Proteomes" id="UP000823849"/>
    </source>
</evidence>
<comment type="similarity">
    <text evidence="7">Belongs to the binding-protein-dependent transport system permease family.</text>
</comment>
<sequence length="295" mass="33386">MHRKKADPADRIYYFLVAFLSAAAFLIVAYPLYFIIIASFSDSTLVNQGQVLFLPKGISFYGYQQIFENEQIWNGYKNTILYTAAGTALNLAVTLPAAYVLSRKQFRLRKPVMFLFVFTMYFSGGMIPTYMLVKDLHLLDTPWILILMGAVNVYNLIITRTFFENSIPDELYEAACLDGCSHFRYFRSIVIPLSKAVIAVITLYYLVGHWNDFFNPLLYINTDSYQPLQIILRNILLSNQAMAGVTGGGASGYAQQYADQIKFGVIIVSTLPVLCIYPFIQKYFEKGVMIGAVKG</sequence>
<proteinExistence type="inferred from homology"/>
<gene>
    <name evidence="9" type="ORF">H9705_09980</name>
</gene>
<dbReference type="EMBL" id="DWWU01000040">
    <property type="protein sequence ID" value="HJC16123.1"/>
    <property type="molecule type" value="Genomic_DNA"/>
</dbReference>
<keyword evidence="4 7" id="KW-0812">Transmembrane</keyword>
<dbReference type="AlphaFoldDB" id="A0A9D2SP72"/>
<accession>A0A9D2SP72</accession>
<feature type="transmembrane region" description="Helical" evidence="7">
    <location>
        <begin position="184"/>
        <end position="207"/>
    </location>
</feature>
<dbReference type="PROSITE" id="PS50928">
    <property type="entry name" value="ABC_TM1"/>
    <property type="match status" value="1"/>
</dbReference>
<evidence type="ECO:0000256" key="7">
    <source>
        <dbReference type="RuleBase" id="RU363032"/>
    </source>
</evidence>
<dbReference type="GO" id="GO:0005886">
    <property type="term" value="C:plasma membrane"/>
    <property type="evidence" value="ECO:0007669"/>
    <property type="project" value="UniProtKB-SubCell"/>
</dbReference>
<evidence type="ECO:0000256" key="1">
    <source>
        <dbReference type="ARBA" id="ARBA00004651"/>
    </source>
</evidence>
<dbReference type="Pfam" id="PF00528">
    <property type="entry name" value="BPD_transp_1"/>
    <property type="match status" value="1"/>
</dbReference>
<evidence type="ECO:0000313" key="9">
    <source>
        <dbReference type="EMBL" id="HJC16123.1"/>
    </source>
</evidence>
<evidence type="ECO:0000256" key="3">
    <source>
        <dbReference type="ARBA" id="ARBA00022475"/>
    </source>
</evidence>
<dbReference type="PANTHER" id="PTHR43744">
    <property type="entry name" value="ABC TRANSPORTER PERMEASE PROTEIN MG189-RELATED-RELATED"/>
    <property type="match status" value="1"/>
</dbReference>
<keyword evidence="3" id="KW-1003">Cell membrane</keyword>
<evidence type="ECO:0000256" key="6">
    <source>
        <dbReference type="ARBA" id="ARBA00023136"/>
    </source>
</evidence>
<dbReference type="SUPFAM" id="SSF161098">
    <property type="entry name" value="MetI-like"/>
    <property type="match status" value="1"/>
</dbReference>
<keyword evidence="2 7" id="KW-0813">Transport</keyword>
<evidence type="ECO:0000259" key="8">
    <source>
        <dbReference type="PROSITE" id="PS50928"/>
    </source>
</evidence>
<keyword evidence="6 7" id="KW-0472">Membrane</keyword>
<dbReference type="Proteomes" id="UP000823849">
    <property type="component" value="Unassembled WGS sequence"/>
</dbReference>
<reference evidence="9" key="2">
    <citation type="submission" date="2021-04" db="EMBL/GenBank/DDBJ databases">
        <authorList>
            <person name="Gilroy R."/>
        </authorList>
    </citation>
    <scope>NUCLEOTIDE SEQUENCE</scope>
    <source>
        <strain evidence="9">CHK185-5351</strain>
    </source>
</reference>
<dbReference type="PANTHER" id="PTHR43744:SF9">
    <property type="entry name" value="POLYGALACTURONAN_RHAMNOGALACTURONAN TRANSPORT SYSTEM PERMEASE PROTEIN YTCP"/>
    <property type="match status" value="1"/>
</dbReference>
<organism evidence="9 10">
    <name type="scientific">Candidatus Fusicatenibacter intestinigallinarum</name>
    <dbReference type="NCBI Taxonomy" id="2838598"/>
    <lineage>
        <taxon>Bacteria</taxon>
        <taxon>Bacillati</taxon>
        <taxon>Bacillota</taxon>
        <taxon>Clostridia</taxon>
        <taxon>Lachnospirales</taxon>
        <taxon>Lachnospiraceae</taxon>
        <taxon>Fusicatenibacter</taxon>
    </lineage>
</organism>
<name>A0A9D2SP72_9FIRM</name>
<dbReference type="GO" id="GO:0055085">
    <property type="term" value="P:transmembrane transport"/>
    <property type="evidence" value="ECO:0007669"/>
    <property type="project" value="InterPro"/>
</dbReference>
<keyword evidence="5 7" id="KW-1133">Transmembrane helix</keyword>